<dbReference type="RefSeq" id="WP_135270751.1">
    <property type="nucleotide sequence ID" value="NZ_SRIB01000004.1"/>
</dbReference>
<dbReference type="PANTHER" id="PTHR42659">
    <property type="entry name" value="XANTHINE DEHYDROGENASE SUBUNIT C-RELATED"/>
    <property type="match status" value="1"/>
</dbReference>
<keyword evidence="2" id="KW-0274">FAD</keyword>
<dbReference type="OrthoDB" id="9774454at2"/>
<dbReference type="InterPro" id="IPR016166">
    <property type="entry name" value="FAD-bd_PCMH"/>
</dbReference>
<evidence type="ECO:0000313" key="6">
    <source>
        <dbReference type="Proteomes" id="UP000298381"/>
    </source>
</evidence>
<accession>A0A4Z0D776</accession>
<reference evidence="5 6" key="1">
    <citation type="submission" date="2019-03" db="EMBL/GenBank/DDBJ databases">
        <title>Draft genome sequence data and analysis of a Fermenting Bacterium, Soehngenia longevitae strain 1933PT, isolated from petroleum reservoir in Azerbaijan.</title>
        <authorList>
            <person name="Grouzdev D.S."/>
            <person name="Bidzhieva S.K."/>
            <person name="Sokolova D.S."/>
            <person name="Tourova T.P."/>
            <person name="Poltaraus A.B."/>
            <person name="Nazina T.N."/>
        </authorList>
    </citation>
    <scope>NUCLEOTIDE SEQUENCE [LARGE SCALE GENOMIC DNA]</scope>
    <source>
        <strain evidence="5 6">1933P</strain>
    </source>
</reference>
<dbReference type="SUPFAM" id="SSF56176">
    <property type="entry name" value="FAD-binding/transporter-associated domain-like"/>
    <property type="match status" value="1"/>
</dbReference>
<dbReference type="Proteomes" id="UP000298381">
    <property type="component" value="Unassembled WGS sequence"/>
</dbReference>
<sequence>MKVYKSNSVEETLEILKSAPKSKIISGGTDLIIELRNHNSDVDYLVDISSIEELKKIEKVNDEYIIGSAVPFSDILNFKFPDNLKGFVNALNQIGSPQIRNRGTIGGNLANASTSADSAPVLLALDAKVGISTGDFEKEVSMTDFYDFIGEGLYHGIITYIKFKEIPLNSYLSFEKLGYRKSLAISKLSISTNITLNENFEIEKIFVASGAIGKYPMREYEVESKIISQPLNENIIQLSIETMKEIISERLKGRSSLNYKLSAIEYVLRSCLEESIQYFKRC</sequence>
<proteinExistence type="predicted"/>
<name>A0A4Z0D776_9FIRM</name>
<dbReference type="Pfam" id="PF03450">
    <property type="entry name" value="CO_deh_flav_C"/>
    <property type="match status" value="1"/>
</dbReference>
<dbReference type="Gene3D" id="3.30.43.10">
    <property type="entry name" value="Uridine Diphospho-n-acetylenolpyruvylglucosamine Reductase, domain 2"/>
    <property type="match status" value="1"/>
</dbReference>
<evidence type="ECO:0000259" key="4">
    <source>
        <dbReference type="PROSITE" id="PS51387"/>
    </source>
</evidence>
<comment type="caution">
    <text evidence="5">The sequence shown here is derived from an EMBL/GenBank/DDBJ whole genome shotgun (WGS) entry which is preliminary data.</text>
</comment>
<gene>
    <name evidence="5" type="ORF">E4100_03985</name>
</gene>
<dbReference type="InterPro" id="IPR036683">
    <property type="entry name" value="CO_DH_flav_C_dom_sf"/>
</dbReference>
<organism evidence="5 6">
    <name type="scientific">Soehngenia longivitae</name>
    <dbReference type="NCBI Taxonomy" id="2562294"/>
    <lineage>
        <taxon>Bacteria</taxon>
        <taxon>Bacillati</taxon>
        <taxon>Bacillota</taxon>
        <taxon>Tissierellia</taxon>
        <taxon>Tissierellales</taxon>
        <taxon>Tissierellaceae</taxon>
        <taxon>Soehngenia</taxon>
    </lineage>
</organism>
<dbReference type="InterPro" id="IPR016167">
    <property type="entry name" value="FAD-bd_PCMH_sub1"/>
</dbReference>
<protein>
    <submittedName>
        <fullName evidence="5">Xanthine dehydrogenase family protein subunit M</fullName>
    </submittedName>
</protein>
<dbReference type="PANTHER" id="PTHR42659:SF2">
    <property type="entry name" value="XANTHINE DEHYDROGENASE SUBUNIT C-RELATED"/>
    <property type="match status" value="1"/>
</dbReference>
<dbReference type="PROSITE" id="PS51387">
    <property type="entry name" value="FAD_PCMH"/>
    <property type="match status" value="1"/>
</dbReference>
<dbReference type="Pfam" id="PF00941">
    <property type="entry name" value="FAD_binding_5"/>
    <property type="match status" value="1"/>
</dbReference>
<dbReference type="InterPro" id="IPR036318">
    <property type="entry name" value="FAD-bd_PCMH-like_sf"/>
</dbReference>
<evidence type="ECO:0000256" key="2">
    <source>
        <dbReference type="ARBA" id="ARBA00022827"/>
    </source>
</evidence>
<dbReference type="InterPro" id="IPR016169">
    <property type="entry name" value="FAD-bd_PCMH_sub2"/>
</dbReference>
<evidence type="ECO:0000256" key="3">
    <source>
        <dbReference type="ARBA" id="ARBA00023002"/>
    </source>
</evidence>
<keyword evidence="6" id="KW-1185">Reference proteome</keyword>
<dbReference type="InterPro" id="IPR051312">
    <property type="entry name" value="Diverse_Substr_Oxidored"/>
</dbReference>
<dbReference type="SUPFAM" id="SSF55447">
    <property type="entry name" value="CO dehydrogenase flavoprotein C-terminal domain-like"/>
    <property type="match status" value="1"/>
</dbReference>
<dbReference type="Gene3D" id="3.30.465.10">
    <property type="match status" value="1"/>
</dbReference>
<dbReference type="AlphaFoldDB" id="A0A4Z0D776"/>
<evidence type="ECO:0000313" key="5">
    <source>
        <dbReference type="EMBL" id="TFZ40725.1"/>
    </source>
</evidence>
<dbReference type="Gene3D" id="3.30.390.50">
    <property type="entry name" value="CO dehydrogenase flavoprotein, C-terminal domain"/>
    <property type="match status" value="1"/>
</dbReference>
<keyword evidence="3" id="KW-0560">Oxidoreductase</keyword>
<dbReference type="GO" id="GO:0016491">
    <property type="term" value="F:oxidoreductase activity"/>
    <property type="evidence" value="ECO:0007669"/>
    <property type="project" value="UniProtKB-KW"/>
</dbReference>
<keyword evidence="1" id="KW-0285">Flavoprotein</keyword>
<dbReference type="GO" id="GO:0071949">
    <property type="term" value="F:FAD binding"/>
    <property type="evidence" value="ECO:0007669"/>
    <property type="project" value="InterPro"/>
</dbReference>
<dbReference type="EMBL" id="SRIB01000004">
    <property type="protein sequence ID" value="TFZ40725.1"/>
    <property type="molecule type" value="Genomic_DNA"/>
</dbReference>
<dbReference type="InterPro" id="IPR005107">
    <property type="entry name" value="CO_DH_flav_C"/>
</dbReference>
<evidence type="ECO:0000256" key="1">
    <source>
        <dbReference type="ARBA" id="ARBA00022630"/>
    </source>
</evidence>
<dbReference type="InterPro" id="IPR002346">
    <property type="entry name" value="Mopterin_DH_FAD-bd"/>
</dbReference>
<feature type="domain" description="FAD-binding PCMH-type" evidence="4">
    <location>
        <begin position="1"/>
        <end position="168"/>
    </location>
</feature>